<dbReference type="EMBL" id="BAABGN010000011">
    <property type="protein sequence ID" value="GAA4425719.1"/>
    <property type="molecule type" value="Genomic_DNA"/>
</dbReference>
<gene>
    <name evidence="6" type="ORF">GCM10023169_23630</name>
</gene>
<protein>
    <submittedName>
        <fullName evidence="6">GntR family transcriptional regulator</fullName>
    </submittedName>
</protein>
<feature type="region of interest" description="Disordered" evidence="4">
    <location>
        <begin position="222"/>
        <end position="242"/>
    </location>
</feature>
<dbReference type="RefSeq" id="WP_345216468.1">
    <property type="nucleotide sequence ID" value="NZ_BAABGN010000011.1"/>
</dbReference>
<evidence type="ECO:0000256" key="4">
    <source>
        <dbReference type="SAM" id="MobiDB-lite"/>
    </source>
</evidence>
<dbReference type="Pfam" id="PF07729">
    <property type="entry name" value="FCD"/>
    <property type="match status" value="1"/>
</dbReference>
<reference evidence="7" key="1">
    <citation type="journal article" date="2019" name="Int. J. Syst. Evol. Microbiol.">
        <title>The Global Catalogue of Microorganisms (GCM) 10K type strain sequencing project: providing services to taxonomists for standard genome sequencing and annotation.</title>
        <authorList>
            <consortium name="The Broad Institute Genomics Platform"/>
            <consortium name="The Broad Institute Genome Sequencing Center for Infectious Disease"/>
            <person name="Wu L."/>
            <person name="Ma J."/>
        </authorList>
    </citation>
    <scope>NUCLEOTIDE SEQUENCE [LARGE SCALE GENOMIC DNA]</scope>
    <source>
        <strain evidence="7">JCM 17810</strain>
    </source>
</reference>
<sequence>MTSAKHDAGRRGTRKYEAIRQELRSRILSGRYEPGDPMPERVIAEELAVSRVPVREALSQLERDGLVTIAAKRGAQVRRFSAENMQSLYEAREALEGMAARLAAERVDDAYLAPFIVQFEGLVDGAIRMDPAEESELGNDFHDAVIKGSRNATVIELTSTIHDRVRLCRRLTYGHASPSGARRAAEEHLTIARAISRGDPGGAEHAMRTHVSSWARFLRSHLAGDSPQPSTTPSGAERQLSQ</sequence>
<dbReference type="InterPro" id="IPR008920">
    <property type="entry name" value="TF_FadR/GntR_C"/>
</dbReference>
<feature type="domain" description="HTH gntR-type" evidence="5">
    <location>
        <begin position="13"/>
        <end position="80"/>
    </location>
</feature>
<dbReference type="PANTHER" id="PTHR43537">
    <property type="entry name" value="TRANSCRIPTIONAL REGULATOR, GNTR FAMILY"/>
    <property type="match status" value="1"/>
</dbReference>
<evidence type="ECO:0000313" key="7">
    <source>
        <dbReference type="Proteomes" id="UP001500622"/>
    </source>
</evidence>
<keyword evidence="7" id="KW-1185">Reference proteome</keyword>
<dbReference type="SMART" id="SM00895">
    <property type="entry name" value="FCD"/>
    <property type="match status" value="1"/>
</dbReference>
<dbReference type="SUPFAM" id="SSF48008">
    <property type="entry name" value="GntR ligand-binding domain-like"/>
    <property type="match status" value="1"/>
</dbReference>
<evidence type="ECO:0000313" key="6">
    <source>
        <dbReference type="EMBL" id="GAA4425719.1"/>
    </source>
</evidence>
<dbReference type="Gene3D" id="1.10.10.10">
    <property type="entry name" value="Winged helix-like DNA-binding domain superfamily/Winged helix DNA-binding domain"/>
    <property type="match status" value="1"/>
</dbReference>
<dbReference type="PANTHER" id="PTHR43537:SF5">
    <property type="entry name" value="UXU OPERON TRANSCRIPTIONAL REGULATOR"/>
    <property type="match status" value="1"/>
</dbReference>
<dbReference type="Gene3D" id="1.20.120.530">
    <property type="entry name" value="GntR ligand-binding domain-like"/>
    <property type="match status" value="1"/>
</dbReference>
<proteinExistence type="predicted"/>
<dbReference type="Proteomes" id="UP001500622">
    <property type="component" value="Unassembled WGS sequence"/>
</dbReference>
<dbReference type="InterPro" id="IPR000524">
    <property type="entry name" value="Tscrpt_reg_HTH_GntR"/>
</dbReference>
<evidence type="ECO:0000259" key="5">
    <source>
        <dbReference type="PROSITE" id="PS50949"/>
    </source>
</evidence>
<dbReference type="SMART" id="SM00345">
    <property type="entry name" value="HTH_GNTR"/>
    <property type="match status" value="1"/>
</dbReference>
<keyword evidence="3" id="KW-0804">Transcription</keyword>
<dbReference type="InterPro" id="IPR036388">
    <property type="entry name" value="WH-like_DNA-bd_sf"/>
</dbReference>
<accession>A0ABP8LCA4</accession>
<dbReference type="Pfam" id="PF00392">
    <property type="entry name" value="GntR"/>
    <property type="match status" value="1"/>
</dbReference>
<evidence type="ECO:0000256" key="2">
    <source>
        <dbReference type="ARBA" id="ARBA00023125"/>
    </source>
</evidence>
<dbReference type="InterPro" id="IPR036390">
    <property type="entry name" value="WH_DNA-bd_sf"/>
</dbReference>
<dbReference type="PRINTS" id="PR00035">
    <property type="entry name" value="HTHGNTR"/>
</dbReference>
<feature type="compositionally biased region" description="Polar residues" evidence="4">
    <location>
        <begin position="227"/>
        <end position="242"/>
    </location>
</feature>
<comment type="caution">
    <text evidence="6">The sequence shown here is derived from an EMBL/GenBank/DDBJ whole genome shotgun (WGS) entry which is preliminary data.</text>
</comment>
<organism evidence="6 7">
    <name type="scientific">Georgenia halophila</name>
    <dbReference type="NCBI Taxonomy" id="620889"/>
    <lineage>
        <taxon>Bacteria</taxon>
        <taxon>Bacillati</taxon>
        <taxon>Actinomycetota</taxon>
        <taxon>Actinomycetes</taxon>
        <taxon>Micrococcales</taxon>
        <taxon>Bogoriellaceae</taxon>
        <taxon>Georgenia</taxon>
    </lineage>
</organism>
<dbReference type="CDD" id="cd07377">
    <property type="entry name" value="WHTH_GntR"/>
    <property type="match status" value="1"/>
</dbReference>
<keyword evidence="1" id="KW-0805">Transcription regulation</keyword>
<evidence type="ECO:0000256" key="1">
    <source>
        <dbReference type="ARBA" id="ARBA00023015"/>
    </source>
</evidence>
<evidence type="ECO:0000256" key="3">
    <source>
        <dbReference type="ARBA" id="ARBA00023163"/>
    </source>
</evidence>
<name>A0ABP8LCA4_9MICO</name>
<dbReference type="PROSITE" id="PS50949">
    <property type="entry name" value="HTH_GNTR"/>
    <property type="match status" value="1"/>
</dbReference>
<dbReference type="InterPro" id="IPR011711">
    <property type="entry name" value="GntR_C"/>
</dbReference>
<dbReference type="SUPFAM" id="SSF46785">
    <property type="entry name" value="Winged helix' DNA-binding domain"/>
    <property type="match status" value="1"/>
</dbReference>
<keyword evidence="2" id="KW-0238">DNA-binding</keyword>